<evidence type="ECO:0000313" key="2">
    <source>
        <dbReference type="EMBL" id="HAG2208942.1"/>
    </source>
</evidence>
<gene>
    <name evidence="2" type="ORF">G8V49_001155</name>
</gene>
<dbReference type="AlphaFoldDB" id="A0A759WBX7"/>
<evidence type="ECO:0000256" key="1">
    <source>
        <dbReference type="SAM" id="SignalP"/>
    </source>
</evidence>
<evidence type="ECO:0008006" key="3">
    <source>
        <dbReference type="Google" id="ProtNLM"/>
    </source>
</evidence>
<accession>A0A759WBX7</accession>
<sequence>MMRLSIVFIVLTGLSGYVCATSTIDTYGNTTYLGDDDGNTTTYDNFGGIVYGSDGSTIDNFGGTTYVNDGNGHTTTYDKFGNTTYGSDGSTIDTYAILLTLMMGMATLQHVINTEIRLTVID</sequence>
<organism evidence="2">
    <name type="scientific">Salmonella enterica</name>
    <name type="common">Salmonella choleraesuis</name>
    <dbReference type="NCBI Taxonomy" id="28901"/>
    <lineage>
        <taxon>Bacteria</taxon>
        <taxon>Pseudomonadati</taxon>
        <taxon>Pseudomonadota</taxon>
        <taxon>Gammaproteobacteria</taxon>
        <taxon>Enterobacterales</taxon>
        <taxon>Enterobacteriaceae</taxon>
        <taxon>Salmonella</taxon>
    </lineage>
</organism>
<dbReference type="EMBL" id="DAAXQP010000002">
    <property type="protein sequence ID" value="HAG2208942.1"/>
    <property type="molecule type" value="Genomic_DNA"/>
</dbReference>
<keyword evidence="1" id="KW-0732">Signal</keyword>
<feature type="signal peptide" evidence="1">
    <location>
        <begin position="1"/>
        <end position="20"/>
    </location>
</feature>
<reference evidence="2" key="1">
    <citation type="journal article" date="2018" name="Genome Biol.">
        <title>SKESA: strategic k-mer extension for scrupulous assemblies.</title>
        <authorList>
            <person name="Souvorov A."/>
            <person name="Agarwala R."/>
            <person name="Lipman D.J."/>
        </authorList>
    </citation>
    <scope>NUCLEOTIDE SEQUENCE</scope>
    <source>
        <strain evidence="2">MA.CK_98/00005752</strain>
    </source>
</reference>
<reference evidence="2" key="2">
    <citation type="submission" date="2020-02" db="EMBL/GenBank/DDBJ databases">
        <authorList>
            <consortium name="NCBI Pathogen Detection Project"/>
        </authorList>
    </citation>
    <scope>NUCLEOTIDE SEQUENCE</scope>
    <source>
        <strain evidence="2">MA.CK_98/00005752</strain>
    </source>
</reference>
<protein>
    <recommendedName>
        <fullName evidence="3">Autotransporter outer membrane beta-barrel domain-containing protein</fullName>
    </recommendedName>
</protein>
<proteinExistence type="predicted"/>
<comment type="caution">
    <text evidence="2">The sequence shown here is derived from an EMBL/GenBank/DDBJ whole genome shotgun (WGS) entry which is preliminary data.</text>
</comment>
<feature type="chain" id="PRO_5028212320" description="Autotransporter outer membrane beta-barrel domain-containing protein" evidence="1">
    <location>
        <begin position="21"/>
        <end position="122"/>
    </location>
</feature>
<name>A0A759WBX7_SALER</name>